<gene>
    <name evidence="1" type="ORF">AAAT87_14430</name>
</gene>
<keyword evidence="2" id="KW-1185">Reference proteome</keyword>
<proteinExistence type="predicted"/>
<dbReference type="RefSeq" id="WP_349226806.1">
    <property type="nucleotide sequence ID" value="NZ_JBBNFG020000062.1"/>
</dbReference>
<reference evidence="1 2" key="1">
    <citation type="submission" date="2024-04" db="EMBL/GenBank/DDBJ databases">
        <title>Human intestinal bacterial collection.</title>
        <authorList>
            <person name="Pauvert C."/>
            <person name="Hitch T.C.A."/>
            <person name="Clavel T."/>
        </authorList>
    </citation>
    <scope>NUCLEOTIDE SEQUENCE [LARGE SCALE GENOMIC DNA]</scope>
    <source>
        <strain evidence="1 2">CLA-AA-H174</strain>
    </source>
</reference>
<protein>
    <submittedName>
        <fullName evidence="1">Uncharacterized protein</fullName>
    </submittedName>
</protein>
<dbReference type="Proteomes" id="UP001465717">
    <property type="component" value="Unassembled WGS sequence"/>
</dbReference>
<sequence>MVQGKKQLNSKPKFAEIVIGDNEAKEMRESVNARSSRAKFLFYFEIRNTALSGYLPWNM</sequence>
<evidence type="ECO:0000313" key="1">
    <source>
        <dbReference type="EMBL" id="MEQ2509440.1"/>
    </source>
</evidence>
<accession>A0ABV1G200</accession>
<organism evidence="1 2">
    <name type="scientific">Segatella sinensis</name>
    <dbReference type="NCBI Taxonomy" id="3085167"/>
    <lineage>
        <taxon>Bacteria</taxon>
        <taxon>Pseudomonadati</taxon>
        <taxon>Bacteroidota</taxon>
        <taxon>Bacteroidia</taxon>
        <taxon>Bacteroidales</taxon>
        <taxon>Prevotellaceae</taxon>
        <taxon>Segatella</taxon>
    </lineage>
</organism>
<dbReference type="EMBL" id="JBBNGE010000082">
    <property type="protein sequence ID" value="MEQ2509440.1"/>
    <property type="molecule type" value="Genomic_DNA"/>
</dbReference>
<evidence type="ECO:0000313" key="2">
    <source>
        <dbReference type="Proteomes" id="UP001465717"/>
    </source>
</evidence>
<comment type="caution">
    <text evidence="1">The sequence shown here is derived from an EMBL/GenBank/DDBJ whole genome shotgun (WGS) entry which is preliminary data.</text>
</comment>
<name>A0ABV1G200_9BACT</name>